<evidence type="ECO:0000256" key="6">
    <source>
        <dbReference type="ARBA" id="ARBA00022692"/>
    </source>
</evidence>
<dbReference type="GO" id="GO:0005886">
    <property type="term" value="C:plasma membrane"/>
    <property type="evidence" value="ECO:0007669"/>
    <property type="project" value="UniProtKB-SubCell"/>
</dbReference>
<reference evidence="10 11" key="1">
    <citation type="journal article" date="2006" name="PLoS Genet.">
        <title>The complete genome sequence and comparative genome analysis of the high pathogenicity Yersinia enterocolitica strain 8081.</title>
        <authorList>
            <person name="Thomson N.R."/>
            <person name="Howard S."/>
            <person name="Wren B.W."/>
            <person name="Holden M.T.G."/>
            <person name="Crossman L."/>
            <person name="Challis G.L."/>
            <person name="Churcher C."/>
            <person name="Mungall K."/>
            <person name="Brooks K."/>
            <person name="Chillingworth T."/>
            <person name="Feltwell T."/>
            <person name="Abdellah Z."/>
            <person name="Hauser H."/>
            <person name="Jagels K."/>
            <person name="Maddison M."/>
            <person name="Moule S."/>
            <person name="Sanders M."/>
            <person name="Whitehead S."/>
            <person name="Quail M.A."/>
            <person name="Dougan G."/>
            <person name="Parkhill J."/>
            <person name="Prentice M.B."/>
        </authorList>
    </citation>
    <scope>NUCLEOTIDE SEQUENCE [LARGE SCALE GENOMIC DNA]</scope>
    <source>
        <strain evidence="11">NCTC 13174 / 8081</strain>
    </source>
</reference>
<keyword evidence="3" id="KW-0813">Transport</keyword>
<proteinExistence type="inferred from homology"/>
<dbReference type="KEGG" id="yen:YE3573"/>
<name>A1JQE2_YERE8</name>
<evidence type="ECO:0000256" key="9">
    <source>
        <dbReference type="ARBA" id="ARBA00023136"/>
    </source>
</evidence>
<dbReference type="Pfam" id="PF04612">
    <property type="entry name" value="T2SSM"/>
    <property type="match status" value="1"/>
</dbReference>
<dbReference type="RefSeq" id="WP_005173852.1">
    <property type="nucleotide sequence ID" value="NC_008800.1"/>
</dbReference>
<dbReference type="Proteomes" id="UP000000642">
    <property type="component" value="Chromosome"/>
</dbReference>
<sequence>MTKIKQRWQNYSKREQLIFSLGGLVLLGLIVSQGIVAPLENYQHQSTQNLHSAQRDFAALLQQQERISRLQAQRPPQYALSADRALHESAHQKNMTITLLEANANRAVVAPLTLPFSQLLSWLEQLEAQYGLQASQLKLVADVDNLSRVHITTLVLQRAETTTL</sequence>
<evidence type="ECO:0000256" key="8">
    <source>
        <dbReference type="ARBA" id="ARBA00022989"/>
    </source>
</evidence>
<keyword evidence="6" id="KW-0812">Transmembrane</keyword>
<dbReference type="Gene3D" id="3.30.1360.100">
    <property type="entry name" value="General secretion pathway protein M, EpsM"/>
    <property type="match status" value="1"/>
</dbReference>
<evidence type="ECO:0000313" key="10">
    <source>
        <dbReference type="EMBL" id="CAL13599.1"/>
    </source>
</evidence>
<dbReference type="eggNOG" id="ENOG5032IZ3">
    <property type="taxonomic scope" value="Bacteria"/>
</dbReference>
<protein>
    <submittedName>
        <fullName evidence="10">General secretion pathway protein M</fullName>
    </submittedName>
</protein>
<evidence type="ECO:0000256" key="7">
    <source>
        <dbReference type="ARBA" id="ARBA00022927"/>
    </source>
</evidence>
<dbReference type="OrthoDB" id="6624834at2"/>
<gene>
    <name evidence="10" type="primary">yst1M</name>
    <name evidence="10" type="ordered locus">YE3573</name>
</gene>
<keyword evidence="9" id="KW-0472">Membrane</keyword>
<accession>A1JQE2</accession>
<dbReference type="InterPro" id="IPR007690">
    <property type="entry name" value="T2SS_GspM"/>
</dbReference>
<evidence type="ECO:0000256" key="5">
    <source>
        <dbReference type="ARBA" id="ARBA00022519"/>
    </source>
</evidence>
<evidence type="ECO:0000256" key="2">
    <source>
        <dbReference type="ARBA" id="ARBA00010637"/>
    </source>
</evidence>
<dbReference type="PATRIC" id="fig|393305.7.peg.3796"/>
<keyword evidence="4" id="KW-1003">Cell membrane</keyword>
<evidence type="ECO:0000313" key="11">
    <source>
        <dbReference type="Proteomes" id="UP000000642"/>
    </source>
</evidence>
<evidence type="ECO:0000256" key="1">
    <source>
        <dbReference type="ARBA" id="ARBA00004377"/>
    </source>
</evidence>
<dbReference type="SUPFAM" id="SSF103054">
    <property type="entry name" value="General secretion pathway protein M, EpsM"/>
    <property type="match status" value="1"/>
</dbReference>
<keyword evidence="7" id="KW-0653">Protein transport</keyword>
<evidence type="ECO:0000256" key="3">
    <source>
        <dbReference type="ARBA" id="ARBA00022448"/>
    </source>
</evidence>
<dbReference type="GO" id="GO:0015627">
    <property type="term" value="C:type II protein secretion system complex"/>
    <property type="evidence" value="ECO:0007669"/>
    <property type="project" value="InterPro"/>
</dbReference>
<dbReference type="AlphaFoldDB" id="A1JQE2"/>
<comment type="similarity">
    <text evidence="2">Belongs to the GSP M family.</text>
</comment>
<organism evidence="10 11">
    <name type="scientific">Yersinia enterocolitica serotype O:8 / biotype 1B (strain NCTC 13174 / 8081)</name>
    <dbReference type="NCBI Taxonomy" id="393305"/>
    <lineage>
        <taxon>Bacteria</taxon>
        <taxon>Pseudomonadati</taxon>
        <taxon>Pseudomonadota</taxon>
        <taxon>Gammaproteobacteria</taxon>
        <taxon>Enterobacterales</taxon>
        <taxon>Yersiniaceae</taxon>
        <taxon>Yersinia</taxon>
    </lineage>
</organism>
<keyword evidence="5" id="KW-0997">Cell inner membrane</keyword>
<dbReference type="GO" id="GO:0015628">
    <property type="term" value="P:protein secretion by the type II secretion system"/>
    <property type="evidence" value="ECO:0007669"/>
    <property type="project" value="InterPro"/>
</dbReference>
<dbReference type="EMBL" id="AM286415">
    <property type="protein sequence ID" value="CAL13599.1"/>
    <property type="molecule type" value="Genomic_DNA"/>
</dbReference>
<comment type="subcellular location">
    <subcellularLocation>
        <location evidence="1">Cell inner membrane</location>
        <topology evidence="1">Single-pass membrane protein</topology>
    </subcellularLocation>
</comment>
<dbReference type="HOGENOM" id="CLU_1610158_0_0_6"/>
<evidence type="ECO:0000256" key="4">
    <source>
        <dbReference type="ARBA" id="ARBA00022475"/>
    </source>
</evidence>
<dbReference type="InterPro" id="IPR023229">
    <property type="entry name" value="T2SS_M_periplasmic_sf"/>
</dbReference>
<keyword evidence="8" id="KW-1133">Transmembrane helix</keyword>